<sequence length="136" mass="15282">MLAIFLCGWFTGHNGRFSRSRARDFRVISLVHIGWLILELVLQFLFSPFGLFQQGLLSGRHGLRPFHRFRSDRCFPGLSLEELLQGSLICSTSGFGGFIPFSGSWEGVNSKNEGEKVFLPRESTRKSPRADSEEGG</sequence>
<accession>A0ABU6Z5R4</accession>
<evidence type="ECO:0000256" key="2">
    <source>
        <dbReference type="SAM" id="Phobius"/>
    </source>
</evidence>
<evidence type="ECO:0000256" key="1">
    <source>
        <dbReference type="SAM" id="MobiDB-lite"/>
    </source>
</evidence>
<keyword evidence="2" id="KW-0472">Membrane</keyword>
<feature type="region of interest" description="Disordered" evidence="1">
    <location>
        <begin position="116"/>
        <end position="136"/>
    </location>
</feature>
<name>A0ABU6Z5R4_9FABA</name>
<evidence type="ECO:0000313" key="4">
    <source>
        <dbReference type="Proteomes" id="UP001341840"/>
    </source>
</evidence>
<evidence type="ECO:0000313" key="3">
    <source>
        <dbReference type="EMBL" id="MED6217879.1"/>
    </source>
</evidence>
<feature type="transmembrane region" description="Helical" evidence="2">
    <location>
        <begin position="32"/>
        <end position="52"/>
    </location>
</feature>
<gene>
    <name evidence="3" type="ORF">PIB30_021676</name>
</gene>
<proteinExistence type="predicted"/>
<organism evidence="3 4">
    <name type="scientific">Stylosanthes scabra</name>
    <dbReference type="NCBI Taxonomy" id="79078"/>
    <lineage>
        <taxon>Eukaryota</taxon>
        <taxon>Viridiplantae</taxon>
        <taxon>Streptophyta</taxon>
        <taxon>Embryophyta</taxon>
        <taxon>Tracheophyta</taxon>
        <taxon>Spermatophyta</taxon>
        <taxon>Magnoliopsida</taxon>
        <taxon>eudicotyledons</taxon>
        <taxon>Gunneridae</taxon>
        <taxon>Pentapetalae</taxon>
        <taxon>rosids</taxon>
        <taxon>fabids</taxon>
        <taxon>Fabales</taxon>
        <taxon>Fabaceae</taxon>
        <taxon>Papilionoideae</taxon>
        <taxon>50 kb inversion clade</taxon>
        <taxon>dalbergioids sensu lato</taxon>
        <taxon>Dalbergieae</taxon>
        <taxon>Pterocarpus clade</taxon>
        <taxon>Stylosanthes</taxon>
    </lineage>
</organism>
<comment type="caution">
    <text evidence="3">The sequence shown here is derived from an EMBL/GenBank/DDBJ whole genome shotgun (WGS) entry which is preliminary data.</text>
</comment>
<dbReference type="Proteomes" id="UP001341840">
    <property type="component" value="Unassembled WGS sequence"/>
</dbReference>
<keyword evidence="2" id="KW-0812">Transmembrane</keyword>
<keyword evidence="2" id="KW-1133">Transmembrane helix</keyword>
<reference evidence="3 4" key="1">
    <citation type="journal article" date="2023" name="Plants (Basel)">
        <title>Bridging the Gap: Combining Genomics and Transcriptomics Approaches to Understand Stylosanthes scabra, an Orphan Legume from the Brazilian Caatinga.</title>
        <authorList>
            <person name="Ferreira-Neto J.R.C."/>
            <person name="da Silva M.D."/>
            <person name="Binneck E."/>
            <person name="de Melo N.F."/>
            <person name="da Silva R.H."/>
            <person name="de Melo A.L.T.M."/>
            <person name="Pandolfi V."/>
            <person name="Bustamante F.O."/>
            <person name="Brasileiro-Vidal A.C."/>
            <person name="Benko-Iseppon A.M."/>
        </authorList>
    </citation>
    <scope>NUCLEOTIDE SEQUENCE [LARGE SCALE GENOMIC DNA]</scope>
    <source>
        <tissue evidence="3">Leaves</tissue>
    </source>
</reference>
<keyword evidence="4" id="KW-1185">Reference proteome</keyword>
<dbReference type="EMBL" id="JASCZI010271932">
    <property type="protein sequence ID" value="MED6217879.1"/>
    <property type="molecule type" value="Genomic_DNA"/>
</dbReference>
<protein>
    <submittedName>
        <fullName evidence="3">Uncharacterized protein</fullName>
    </submittedName>
</protein>